<evidence type="ECO:0000256" key="1">
    <source>
        <dbReference type="ARBA" id="ARBA00023015"/>
    </source>
</evidence>
<protein>
    <submittedName>
        <fullName evidence="5">Transcriptional regulator, AraC family</fullName>
    </submittedName>
</protein>
<dbReference type="RefSeq" id="WP_068580776.1">
    <property type="nucleotide sequence ID" value="NZ_FTNK01000002.1"/>
</dbReference>
<dbReference type="EMBL" id="FTNK01000002">
    <property type="protein sequence ID" value="SIQ47745.1"/>
    <property type="molecule type" value="Genomic_DNA"/>
</dbReference>
<dbReference type="PRINTS" id="PR00032">
    <property type="entry name" value="HTHARAC"/>
</dbReference>
<dbReference type="SMART" id="SM00871">
    <property type="entry name" value="AraC_E_bind"/>
    <property type="match status" value="1"/>
</dbReference>
<dbReference type="InterPro" id="IPR011256">
    <property type="entry name" value="Reg_factor_effector_dom_sf"/>
</dbReference>
<comment type="caution">
    <text evidence="5">The sequence shown here is derived from an EMBL/GenBank/DDBJ whole genome shotgun (WGS) entry which is preliminary data.</text>
</comment>
<dbReference type="Pfam" id="PF12833">
    <property type="entry name" value="HTH_18"/>
    <property type="match status" value="1"/>
</dbReference>
<dbReference type="InterPro" id="IPR009057">
    <property type="entry name" value="Homeodomain-like_sf"/>
</dbReference>
<keyword evidence="1" id="KW-0805">Transcription regulation</keyword>
<dbReference type="Pfam" id="PF14526">
    <property type="entry name" value="Cass2"/>
    <property type="match status" value="1"/>
</dbReference>
<keyword evidence="6" id="KW-1185">Reference proteome</keyword>
<name>A0ABY1JMU2_9BACL</name>
<dbReference type="PROSITE" id="PS00041">
    <property type="entry name" value="HTH_ARAC_FAMILY_1"/>
    <property type="match status" value="1"/>
</dbReference>
<dbReference type="PANTHER" id="PTHR47504:SF5">
    <property type="entry name" value="RIGHT ORIGIN-BINDING PROTEIN"/>
    <property type="match status" value="1"/>
</dbReference>
<keyword evidence="3" id="KW-0804">Transcription</keyword>
<gene>
    <name evidence="5" type="ORF">SAMN05421578_102169</name>
</gene>
<dbReference type="InterPro" id="IPR050959">
    <property type="entry name" value="MarA-like"/>
</dbReference>
<dbReference type="InterPro" id="IPR010499">
    <property type="entry name" value="AraC_E-bd"/>
</dbReference>
<dbReference type="SMART" id="SM00342">
    <property type="entry name" value="HTH_ARAC"/>
    <property type="match status" value="1"/>
</dbReference>
<sequence length="289" mass="33692">MDYLYRVREAVIYIEDHIQRKLTIDDVAAKVGYSKFHFQRLFHHASRQTLGQYILSRKLTEAAMQLWEEQSKVVEIAYAYGFESHETFSRAFKNRFGMSPYAFKSGGKFPNHLLKNRLELDYLSHINDDVIGSIEVVNLGELNLRGYKAESVQTKDIHQAWRKLLLKLSGHDESKVAKYGLIQYSEIDELELNYSYLAATTIDGFDEEEDEEVCVIPPSKYVVFDHKGNADRLPLTYQYIYGTWFSQNPYRLVESYDFEYYDESFSTASGRDSLIRIFIPVNDLVMNGE</sequence>
<accession>A0ABY1JMU2</accession>
<dbReference type="SUPFAM" id="SSF55136">
    <property type="entry name" value="Probable bacterial effector-binding domain"/>
    <property type="match status" value="1"/>
</dbReference>
<dbReference type="Gene3D" id="3.20.80.10">
    <property type="entry name" value="Regulatory factor, effector binding domain"/>
    <property type="match status" value="1"/>
</dbReference>
<organism evidence="5 6">
    <name type="scientific">Paenibacillus macquariensis</name>
    <dbReference type="NCBI Taxonomy" id="948756"/>
    <lineage>
        <taxon>Bacteria</taxon>
        <taxon>Bacillati</taxon>
        <taxon>Bacillota</taxon>
        <taxon>Bacilli</taxon>
        <taxon>Bacillales</taxon>
        <taxon>Paenibacillaceae</taxon>
        <taxon>Paenibacillus</taxon>
    </lineage>
</organism>
<feature type="domain" description="HTH araC/xylS-type" evidence="4">
    <location>
        <begin position="8"/>
        <end position="106"/>
    </location>
</feature>
<dbReference type="Gene3D" id="1.10.10.60">
    <property type="entry name" value="Homeodomain-like"/>
    <property type="match status" value="2"/>
</dbReference>
<dbReference type="InterPro" id="IPR029441">
    <property type="entry name" value="Cass2"/>
</dbReference>
<dbReference type="PANTHER" id="PTHR47504">
    <property type="entry name" value="RIGHT ORIGIN-BINDING PROTEIN"/>
    <property type="match status" value="1"/>
</dbReference>
<evidence type="ECO:0000313" key="5">
    <source>
        <dbReference type="EMBL" id="SIQ47745.1"/>
    </source>
</evidence>
<evidence type="ECO:0000256" key="2">
    <source>
        <dbReference type="ARBA" id="ARBA00023125"/>
    </source>
</evidence>
<dbReference type="InterPro" id="IPR018060">
    <property type="entry name" value="HTH_AraC"/>
</dbReference>
<dbReference type="InterPro" id="IPR020449">
    <property type="entry name" value="Tscrpt_reg_AraC-type_HTH"/>
</dbReference>
<evidence type="ECO:0000259" key="4">
    <source>
        <dbReference type="PROSITE" id="PS01124"/>
    </source>
</evidence>
<evidence type="ECO:0000256" key="3">
    <source>
        <dbReference type="ARBA" id="ARBA00023163"/>
    </source>
</evidence>
<reference evidence="5 6" key="1">
    <citation type="submission" date="2017-01" db="EMBL/GenBank/DDBJ databases">
        <authorList>
            <person name="Varghese N."/>
            <person name="Submissions S."/>
        </authorList>
    </citation>
    <scope>NUCLEOTIDE SEQUENCE [LARGE SCALE GENOMIC DNA]</scope>
    <source>
        <strain evidence="5 6">ATCC 23464</strain>
    </source>
</reference>
<keyword evidence="2" id="KW-0238">DNA-binding</keyword>
<evidence type="ECO:0000313" key="6">
    <source>
        <dbReference type="Proteomes" id="UP000186666"/>
    </source>
</evidence>
<dbReference type="InterPro" id="IPR018062">
    <property type="entry name" value="HTH_AraC-typ_CS"/>
</dbReference>
<dbReference type="SUPFAM" id="SSF46689">
    <property type="entry name" value="Homeodomain-like"/>
    <property type="match status" value="2"/>
</dbReference>
<proteinExistence type="predicted"/>
<dbReference type="Proteomes" id="UP000186666">
    <property type="component" value="Unassembled WGS sequence"/>
</dbReference>
<dbReference type="PROSITE" id="PS01124">
    <property type="entry name" value="HTH_ARAC_FAMILY_2"/>
    <property type="match status" value="1"/>
</dbReference>